<dbReference type="Proteomes" id="UP000824263">
    <property type="component" value="Unassembled WGS sequence"/>
</dbReference>
<dbReference type="EMBL" id="DXGF01000010">
    <property type="protein sequence ID" value="HIW82802.1"/>
    <property type="molecule type" value="Genomic_DNA"/>
</dbReference>
<dbReference type="SUPFAM" id="SSF53597">
    <property type="entry name" value="Dihydrofolate reductase-like"/>
    <property type="match status" value="1"/>
</dbReference>
<evidence type="ECO:0000259" key="1">
    <source>
        <dbReference type="Pfam" id="PF01872"/>
    </source>
</evidence>
<organism evidence="2 3">
    <name type="scientific">Candidatus Dorea gallistercoris</name>
    <dbReference type="NCBI Taxonomy" id="2838542"/>
    <lineage>
        <taxon>Bacteria</taxon>
        <taxon>Bacillati</taxon>
        <taxon>Bacillota</taxon>
        <taxon>Clostridia</taxon>
        <taxon>Lachnospirales</taxon>
        <taxon>Lachnospiraceae</taxon>
        <taxon>Dorea</taxon>
    </lineage>
</organism>
<sequence>MRKVVLFIAMSLDGYIGDRNGGVFWLGGQDPEGAVLDTYSVFIKNVDTVVMGWKTYHQVVTELSPKEWVYEGLTSYVVTHREIPSADQIIFTHQPPRELVRDLKEKPGKNIWICGGADIIQPLVKADLIDEYHISVIPMILGGGIRLFQEDLEGEAAEIPLQLLRAQTYNGITELVYTHRY</sequence>
<dbReference type="AlphaFoldDB" id="A0A9D1R845"/>
<evidence type="ECO:0000313" key="2">
    <source>
        <dbReference type="EMBL" id="HIW82802.1"/>
    </source>
</evidence>
<protein>
    <submittedName>
        <fullName evidence="2">Dihydrofolate reductase family protein</fullName>
    </submittedName>
</protein>
<comment type="caution">
    <text evidence="2">The sequence shown here is derived from an EMBL/GenBank/DDBJ whole genome shotgun (WGS) entry which is preliminary data.</text>
</comment>
<dbReference type="InterPro" id="IPR002734">
    <property type="entry name" value="RibDG_C"/>
</dbReference>
<dbReference type="GO" id="GO:0008703">
    <property type="term" value="F:5-amino-6-(5-phosphoribosylamino)uracil reductase activity"/>
    <property type="evidence" value="ECO:0007669"/>
    <property type="project" value="InterPro"/>
</dbReference>
<dbReference type="PANTHER" id="PTHR38011:SF11">
    <property type="entry name" value="2,5-DIAMINO-6-RIBOSYLAMINO-4(3H)-PYRIMIDINONE 5'-PHOSPHATE REDUCTASE"/>
    <property type="match status" value="1"/>
</dbReference>
<proteinExistence type="predicted"/>
<feature type="domain" description="Bacterial bifunctional deaminase-reductase C-terminal" evidence="1">
    <location>
        <begin position="2"/>
        <end position="166"/>
    </location>
</feature>
<reference evidence="2" key="1">
    <citation type="journal article" date="2021" name="PeerJ">
        <title>Extensive microbial diversity within the chicken gut microbiome revealed by metagenomics and culture.</title>
        <authorList>
            <person name="Gilroy R."/>
            <person name="Ravi A."/>
            <person name="Getino M."/>
            <person name="Pursley I."/>
            <person name="Horton D.L."/>
            <person name="Alikhan N.F."/>
            <person name="Baker D."/>
            <person name="Gharbi K."/>
            <person name="Hall N."/>
            <person name="Watson M."/>
            <person name="Adriaenssens E.M."/>
            <person name="Foster-Nyarko E."/>
            <person name="Jarju S."/>
            <person name="Secka A."/>
            <person name="Antonio M."/>
            <person name="Oren A."/>
            <person name="Chaudhuri R.R."/>
            <person name="La Ragione R."/>
            <person name="Hildebrand F."/>
            <person name="Pallen M.J."/>
        </authorList>
    </citation>
    <scope>NUCLEOTIDE SEQUENCE</scope>
    <source>
        <strain evidence="2">ChiSxjej1B13-11762</strain>
    </source>
</reference>
<dbReference type="PANTHER" id="PTHR38011">
    <property type="entry name" value="DIHYDROFOLATE REDUCTASE FAMILY PROTEIN (AFU_ORTHOLOGUE AFUA_8G06820)"/>
    <property type="match status" value="1"/>
</dbReference>
<name>A0A9D1R845_9FIRM</name>
<dbReference type="GO" id="GO:0009231">
    <property type="term" value="P:riboflavin biosynthetic process"/>
    <property type="evidence" value="ECO:0007669"/>
    <property type="project" value="InterPro"/>
</dbReference>
<evidence type="ECO:0000313" key="3">
    <source>
        <dbReference type="Proteomes" id="UP000824263"/>
    </source>
</evidence>
<dbReference type="InterPro" id="IPR050765">
    <property type="entry name" value="Riboflavin_Biosynth_HTPR"/>
</dbReference>
<dbReference type="InterPro" id="IPR024072">
    <property type="entry name" value="DHFR-like_dom_sf"/>
</dbReference>
<reference evidence="2" key="2">
    <citation type="submission" date="2021-04" db="EMBL/GenBank/DDBJ databases">
        <authorList>
            <person name="Gilroy R."/>
        </authorList>
    </citation>
    <scope>NUCLEOTIDE SEQUENCE</scope>
    <source>
        <strain evidence="2">ChiSxjej1B13-11762</strain>
    </source>
</reference>
<dbReference type="Gene3D" id="3.40.430.10">
    <property type="entry name" value="Dihydrofolate Reductase, subunit A"/>
    <property type="match status" value="1"/>
</dbReference>
<accession>A0A9D1R845</accession>
<gene>
    <name evidence="2" type="ORF">H9873_00535</name>
</gene>
<dbReference type="Pfam" id="PF01872">
    <property type="entry name" value="RibD_C"/>
    <property type="match status" value="1"/>
</dbReference>